<sequence>MKEKFKIKGQLRTYMQWPLYLSALLIAANTVIGAASTKAGIIMAFFTLLYVGIAVWLYTYRRRLLMSGLVEFSAEYSWMQKQLLTDLELPYGMTDENGRILWGNTAFSEVLGEEKPLKVTRKNIMTIFPEITKEVLKLNEGTAVLHAECNERKYQIRLKAVYMKESPEVIVSSVGVEAAGQMLVAVYLFDETEILTYKQMVDDQKMVAGLIYLDNYDEALESVEEVRRSLLTALIDRKITKYITNMNGIVKKLEKDKYFIAIKQSYITELKENRFSILEEVKTVNIGNEMAVTLSIGLGMNGDSYYRNYEFARIAIDMALGRGGDQAVIKDGERIQYFGGKAQQVEKTTRVKARVKAHALRELMETKDRLLIMGHRLTDIDAFGAAIGIYRIATAMDKKAHVIINEVTTSVRPILDRFVGNPDYPEDLFLTGGKAAELVDANTLLVVVDVNRPSITDAPELLRLVKTIVVLDHHRQSSEIIDNAVLSYVEPYASSSCEMVAEVLQYIADGIKIKSAEADALYAGIVIDTNNFTNQTGVRTFEAAAFLRRNGADVVRVRKMFRDDLEDYKAKAEAVRDAEIFEGSFAISVCSSEGIGSPTVVGAQAANELLDIAGIKASVVMTDYNHAVYISARSIDEVNVQVMMEKLGGGGHRTIAGAQLAGVSIEEAKTRVKAVIKEMLEKGDIS</sequence>
<name>A0AAU7PLU5_9FIRM</name>
<feature type="binding site" evidence="2">
    <location>
        <position position="528"/>
    </location>
    <ligand>
        <name>Mn(2+)</name>
        <dbReference type="ChEBI" id="CHEBI:29035"/>
        <label>2</label>
    </ligand>
</feature>
<proteinExistence type="inferred from homology"/>
<comment type="subcellular location">
    <subcellularLocation>
        <location evidence="1">Cell membrane</location>
    </subcellularLocation>
</comment>
<comment type="cofactor">
    <cofactor evidence="2">
        <name>Mn(2+)</name>
        <dbReference type="ChEBI" id="CHEBI:29035"/>
    </cofactor>
    <text evidence="2">For phosphodiesterase activity, probably binds 2 Mn(2+) per subunit.</text>
</comment>
<keyword evidence="1" id="KW-0378">Hydrolase</keyword>
<feature type="binding site" evidence="2">
    <location>
        <position position="449"/>
    </location>
    <ligand>
        <name>Mn(2+)</name>
        <dbReference type="ChEBI" id="CHEBI:29035"/>
        <label>1</label>
    </ligand>
</feature>
<dbReference type="GO" id="GO:0003676">
    <property type="term" value="F:nucleic acid binding"/>
    <property type="evidence" value="ECO:0007669"/>
    <property type="project" value="UniProtKB-UniRule"/>
</dbReference>
<dbReference type="EMBL" id="CP157940">
    <property type="protein sequence ID" value="XBS53215.1"/>
    <property type="molecule type" value="Genomic_DNA"/>
</dbReference>
<dbReference type="InterPro" id="IPR014528">
    <property type="entry name" value="GdpP/PdeA"/>
</dbReference>
<feature type="binding site" evidence="2">
    <location>
        <position position="449"/>
    </location>
    <ligand>
        <name>Mn(2+)</name>
        <dbReference type="ChEBI" id="CHEBI:29035"/>
        <label>2</label>
    </ligand>
</feature>
<accession>A0AAU7PLU5</accession>
<dbReference type="InterPro" id="IPR003156">
    <property type="entry name" value="DHHA1_dom"/>
</dbReference>
<dbReference type="InterPro" id="IPR001667">
    <property type="entry name" value="DDH_dom"/>
</dbReference>
<dbReference type="Gene3D" id="3.10.310.30">
    <property type="match status" value="1"/>
</dbReference>
<comment type="catalytic activity">
    <reaction evidence="1">
        <text>3',3'-c-di-AMP + H2O = 5'-O-phosphonoadenylyl-(3'-&gt;5')-adenosine + H(+)</text>
        <dbReference type="Rhea" id="RHEA:54420"/>
        <dbReference type="ChEBI" id="CHEBI:15377"/>
        <dbReference type="ChEBI" id="CHEBI:15378"/>
        <dbReference type="ChEBI" id="CHEBI:71500"/>
        <dbReference type="ChEBI" id="CHEBI:138171"/>
    </reaction>
</comment>
<gene>
    <name evidence="6" type="ORF">ABFV83_15485</name>
</gene>
<keyword evidence="2" id="KW-0464">Manganese</keyword>
<dbReference type="Gene3D" id="3.30.450.20">
    <property type="entry name" value="PAS domain"/>
    <property type="match status" value="1"/>
</dbReference>
<dbReference type="Gene3D" id="3.90.1640.10">
    <property type="entry name" value="inorganic pyrophosphatase (n-terminal core)"/>
    <property type="match status" value="1"/>
</dbReference>
<feature type="domain" description="DDH" evidence="4">
    <location>
        <begin position="370"/>
        <end position="525"/>
    </location>
</feature>
<evidence type="ECO:0000313" key="6">
    <source>
        <dbReference type="EMBL" id="XBS53215.1"/>
    </source>
</evidence>
<dbReference type="Pfam" id="PF24898">
    <property type="entry name" value="GGDEF_GdpP"/>
    <property type="match status" value="1"/>
</dbReference>
<feature type="binding site" evidence="2">
    <location>
        <position position="473"/>
    </location>
    <ligand>
        <name>Mn(2+)</name>
        <dbReference type="ChEBI" id="CHEBI:29035"/>
        <label>2</label>
    </ligand>
</feature>
<dbReference type="RefSeq" id="WP_349945084.1">
    <property type="nucleotide sequence ID" value="NZ_CP157940.1"/>
</dbReference>
<comment type="similarity">
    <text evidence="1">Belongs to the GdpP/PdeA phosphodiesterase family.</text>
</comment>
<dbReference type="AlphaFoldDB" id="A0AAU7PLU5"/>
<reference evidence="6" key="1">
    <citation type="submission" date="2024-06" db="EMBL/GenBank/DDBJ databases">
        <title>Lacrimispora cavernae sp. nov., a novel anaerobe isolated from bat guano pile inside a cave.</title>
        <authorList>
            <person name="Miller S.L."/>
            <person name="Lu N."/>
            <person name="King J."/>
            <person name="Sankaranarayanan K."/>
            <person name="Lawson P.A."/>
        </authorList>
    </citation>
    <scope>NUCLEOTIDE SEQUENCE</scope>
    <source>
        <strain evidence="6">BS-2</strain>
    </source>
</reference>
<keyword evidence="1 3" id="KW-0472">Membrane</keyword>
<dbReference type="GO" id="GO:0016787">
    <property type="term" value="F:hydrolase activity"/>
    <property type="evidence" value="ECO:0007669"/>
    <property type="project" value="UniProtKB-UniRule"/>
</dbReference>
<dbReference type="GO" id="GO:0005886">
    <property type="term" value="C:plasma membrane"/>
    <property type="evidence" value="ECO:0007669"/>
    <property type="project" value="UniProtKB-SubCell"/>
</dbReference>
<evidence type="ECO:0000259" key="5">
    <source>
        <dbReference type="Pfam" id="PF02272"/>
    </source>
</evidence>
<keyword evidence="3" id="KW-1133">Transmembrane helix</keyword>
<evidence type="ECO:0000256" key="3">
    <source>
        <dbReference type="SAM" id="Phobius"/>
    </source>
</evidence>
<keyword evidence="1" id="KW-1003">Cell membrane</keyword>
<feature type="binding site" evidence="2">
    <location>
        <position position="375"/>
    </location>
    <ligand>
        <name>Mn(2+)</name>
        <dbReference type="ChEBI" id="CHEBI:29035"/>
        <label>1</label>
    </ligand>
</feature>
<evidence type="ECO:0000256" key="2">
    <source>
        <dbReference type="PIRSR" id="PIRSR026583-50"/>
    </source>
</evidence>
<dbReference type="Pfam" id="PF02272">
    <property type="entry name" value="DHHA1"/>
    <property type="match status" value="1"/>
</dbReference>
<dbReference type="InterPro" id="IPR038763">
    <property type="entry name" value="DHH_sf"/>
</dbReference>
<dbReference type="EC" id="3.1.4.-" evidence="1"/>
<protein>
    <recommendedName>
        <fullName evidence="1">Cyclic-di-AMP phosphodiesterase</fullName>
        <ecNumber evidence="1">3.1.4.-</ecNumber>
    </recommendedName>
</protein>
<feature type="binding site" evidence="2">
    <location>
        <position position="381"/>
    </location>
    <ligand>
        <name>Mn(2+)</name>
        <dbReference type="ChEBI" id="CHEBI:29035"/>
        <label>2</label>
    </ligand>
</feature>
<dbReference type="PANTHER" id="PTHR47618">
    <property type="entry name" value="BIFUNCTIONAL OLIGORIBONUCLEASE AND PAP PHOSPHATASE NRNA"/>
    <property type="match status" value="1"/>
</dbReference>
<keyword evidence="3" id="KW-0812">Transmembrane</keyword>
<feature type="transmembrane region" description="Helical" evidence="3">
    <location>
        <begin position="14"/>
        <end position="35"/>
    </location>
</feature>
<comment type="function">
    <text evidence="1">Has phosphodiesterase (PDE) activity against cyclic-di-AMP (c-di-AMP).</text>
</comment>
<organism evidence="6">
    <name type="scientific">Lacrimispora sp. BS-2</name>
    <dbReference type="NCBI Taxonomy" id="3151850"/>
    <lineage>
        <taxon>Bacteria</taxon>
        <taxon>Bacillati</taxon>
        <taxon>Bacillota</taxon>
        <taxon>Clostridia</taxon>
        <taxon>Lachnospirales</taxon>
        <taxon>Lachnospiraceae</taxon>
        <taxon>Lacrimispora</taxon>
    </lineage>
</organism>
<feature type="transmembrane region" description="Helical" evidence="3">
    <location>
        <begin position="41"/>
        <end position="60"/>
    </location>
</feature>
<dbReference type="PANTHER" id="PTHR47618:SF2">
    <property type="entry name" value="CYCLIC-DI-AMP PHOSPHODIESTERASE GDPP"/>
    <property type="match status" value="1"/>
</dbReference>
<dbReference type="InterPro" id="IPR051319">
    <property type="entry name" value="Oligoribo/pAp-PDE_c-di-AMP_PDE"/>
</dbReference>
<feature type="domain" description="DHHA1" evidence="5">
    <location>
        <begin position="601"/>
        <end position="678"/>
    </location>
</feature>
<evidence type="ECO:0000256" key="1">
    <source>
        <dbReference type="PIRNR" id="PIRNR026583"/>
    </source>
</evidence>
<keyword evidence="2" id="KW-0479">Metal-binding</keyword>
<dbReference type="GO" id="GO:0046872">
    <property type="term" value="F:metal ion binding"/>
    <property type="evidence" value="ECO:0007669"/>
    <property type="project" value="UniProtKB-KW"/>
</dbReference>
<feature type="binding site" evidence="2">
    <location>
        <position position="379"/>
    </location>
    <ligand>
        <name>Mn(2+)</name>
        <dbReference type="ChEBI" id="CHEBI:29035"/>
        <label>1</label>
    </ligand>
</feature>
<evidence type="ECO:0000259" key="4">
    <source>
        <dbReference type="Pfam" id="PF01368"/>
    </source>
</evidence>
<dbReference type="SUPFAM" id="SSF64182">
    <property type="entry name" value="DHH phosphoesterases"/>
    <property type="match status" value="1"/>
</dbReference>
<dbReference type="Pfam" id="PF01368">
    <property type="entry name" value="DHH"/>
    <property type="match status" value="1"/>
</dbReference>
<dbReference type="PIRSF" id="PIRSF026583">
    <property type="entry name" value="YybT"/>
    <property type="match status" value="1"/>
</dbReference>
<dbReference type="FunFam" id="3.90.1640.10:FF:000002">
    <property type="entry name" value="Cyclic-di-AMP phosphodiesterase"/>
    <property type="match status" value="1"/>
</dbReference>